<dbReference type="Proteomes" id="UP000263326">
    <property type="component" value="Segment"/>
</dbReference>
<name>A0A384ZX64_9CAUD</name>
<reference evidence="1 2" key="1">
    <citation type="journal article" date="2018" name="Front. Microbiol.">
        <title>Jumbo Bacteriophages Are Represented Within an Increasing Diversity of Environmental Viruses Infecting the Emerging Phytopathogen, Dickeya solani.</title>
        <authorList>
            <person name="Day A.W."/>
            <person name="Ahn J."/>
            <person name="Salmond G.P.C."/>
        </authorList>
    </citation>
    <scope>NUCLEOTIDE SEQUENCE [LARGE SCALE GENOMIC DNA]</scope>
</reference>
<accession>A0A384ZX64</accession>
<gene>
    <name evidence="1" type="ORF">JA29_079</name>
</gene>
<evidence type="ECO:0000313" key="1">
    <source>
        <dbReference type="EMBL" id="AXG66805.1"/>
    </source>
</evidence>
<proteinExistence type="predicted"/>
<dbReference type="EMBL" id="MH460461">
    <property type="protein sequence ID" value="AXG66805.1"/>
    <property type="molecule type" value="Genomic_DNA"/>
</dbReference>
<protein>
    <submittedName>
        <fullName evidence="1">Uncharacterized protein</fullName>
    </submittedName>
</protein>
<keyword evidence="2" id="KW-1185">Reference proteome</keyword>
<evidence type="ECO:0000313" key="2">
    <source>
        <dbReference type="Proteomes" id="UP000263326"/>
    </source>
</evidence>
<sequence>MIVSKALRNIRQKIDWTAANSVNTAVGIWNYQGSSAAEARDERLDYDSTINSDTNFLALTGGSMTDSDWHNIFATYGDGPTVTQIRTWLTANRTDITSVLHTSVGACCRIEMMNDGRYMAMDFTLGTALASTNFTTLIACMQNSSSGTVNASQACYNFFELSFTDFLTMGVPLVNNGDGTYKINFAVERLRMKISEDV</sequence>
<organism evidence="1 2">
    <name type="scientific">Dickeya phage vB_DsoM_JA29</name>
    <dbReference type="NCBI Taxonomy" id="2283031"/>
    <lineage>
        <taxon>Viruses</taxon>
        <taxon>Duplodnaviria</taxon>
        <taxon>Heunggongvirae</taxon>
        <taxon>Uroviricota</taxon>
        <taxon>Caudoviricetes</taxon>
        <taxon>Salmondvirus</taxon>
        <taxon>Salmondvirus JA29</taxon>
    </lineage>
</organism>